<reference evidence="3" key="2">
    <citation type="submission" date="2025-08" db="UniProtKB">
        <authorList>
            <consortium name="Ensembl"/>
        </authorList>
    </citation>
    <scope>IDENTIFICATION</scope>
</reference>
<keyword evidence="2" id="KW-0472">Membrane</keyword>
<protein>
    <submittedName>
        <fullName evidence="3">Small integral membrane protein 13</fullName>
    </submittedName>
</protein>
<evidence type="ECO:0000256" key="2">
    <source>
        <dbReference type="SAM" id="Phobius"/>
    </source>
</evidence>
<dbReference type="OMA" id="ACVLLFM"/>
<dbReference type="RefSeq" id="XP_028593568.1">
    <property type="nucleotide sequence ID" value="XM_028737735.1"/>
</dbReference>
<proteinExistence type="predicted"/>
<evidence type="ECO:0000256" key="1">
    <source>
        <dbReference type="SAM" id="MobiDB-lite"/>
    </source>
</evidence>
<name>A0A670I6C2_PODMU</name>
<dbReference type="InterPro" id="IPR031851">
    <property type="entry name" value="DUF4750"/>
</dbReference>
<keyword evidence="2" id="KW-0812">Transmembrane</keyword>
<dbReference type="Ensembl" id="ENSPMRT00000007794.1">
    <property type="protein sequence ID" value="ENSPMRP00000007282.1"/>
    <property type="gene ID" value="ENSPMRG00000004929.1"/>
</dbReference>
<feature type="region of interest" description="Disordered" evidence="1">
    <location>
        <begin position="51"/>
        <end position="86"/>
    </location>
</feature>
<dbReference type="GeneTree" id="ENSGT00560000078630"/>
<gene>
    <name evidence="3" type="primary">SMIM13</name>
</gene>
<sequence length="86" mass="9583">MWQSIGLSLLVVVAALACFLLLVLCGWYVVWHLFLSQFRFLRELIGDTGSQQGDNAVVEPEADQDVPAAPQRRSARQRRAPAEEAT</sequence>
<reference evidence="3 4" key="1">
    <citation type="journal article" date="2019" name="Proc. Natl. Acad. Sci. U.S.A.">
        <title>Regulatory changes in pterin and carotenoid genes underlie balanced color polymorphisms in the wall lizard.</title>
        <authorList>
            <person name="Andrade P."/>
            <person name="Pinho C."/>
            <person name="Perez I de Lanuza G."/>
            <person name="Afonso S."/>
            <person name="Brejcha J."/>
            <person name="Rubin C.J."/>
            <person name="Wallerman O."/>
            <person name="Pereira P."/>
            <person name="Sabatino S.J."/>
            <person name="Bellati A."/>
            <person name="Pellitteri-Rosa D."/>
            <person name="Bosakova Z."/>
            <person name="Bunikis I."/>
            <person name="Carretero M.A."/>
            <person name="Feiner N."/>
            <person name="Marsik P."/>
            <person name="Pauperio F."/>
            <person name="Salvi D."/>
            <person name="Soler L."/>
            <person name="While G.M."/>
            <person name="Uller T."/>
            <person name="Font E."/>
            <person name="Andersson L."/>
            <person name="Carneiro M."/>
        </authorList>
    </citation>
    <scope>NUCLEOTIDE SEQUENCE</scope>
</reference>
<evidence type="ECO:0000313" key="4">
    <source>
        <dbReference type="Proteomes" id="UP000472272"/>
    </source>
</evidence>
<dbReference type="GeneID" id="114600904"/>
<evidence type="ECO:0000313" key="3">
    <source>
        <dbReference type="Ensembl" id="ENSPMRP00000007282.1"/>
    </source>
</evidence>
<dbReference type="Pfam" id="PF15938">
    <property type="entry name" value="DUF4750"/>
    <property type="match status" value="1"/>
</dbReference>
<dbReference type="CTD" id="221710"/>
<keyword evidence="4" id="KW-1185">Reference proteome</keyword>
<reference evidence="3" key="3">
    <citation type="submission" date="2025-09" db="UniProtKB">
        <authorList>
            <consortium name="Ensembl"/>
        </authorList>
    </citation>
    <scope>IDENTIFICATION</scope>
</reference>
<feature type="transmembrane region" description="Helical" evidence="2">
    <location>
        <begin position="6"/>
        <end position="34"/>
    </location>
</feature>
<organism evidence="3 4">
    <name type="scientific">Podarcis muralis</name>
    <name type="common">Wall lizard</name>
    <name type="synonym">Lacerta muralis</name>
    <dbReference type="NCBI Taxonomy" id="64176"/>
    <lineage>
        <taxon>Eukaryota</taxon>
        <taxon>Metazoa</taxon>
        <taxon>Chordata</taxon>
        <taxon>Craniata</taxon>
        <taxon>Vertebrata</taxon>
        <taxon>Euteleostomi</taxon>
        <taxon>Lepidosauria</taxon>
        <taxon>Squamata</taxon>
        <taxon>Bifurcata</taxon>
        <taxon>Unidentata</taxon>
        <taxon>Episquamata</taxon>
        <taxon>Laterata</taxon>
        <taxon>Lacertibaenia</taxon>
        <taxon>Lacertidae</taxon>
        <taxon>Podarcis</taxon>
    </lineage>
</organism>
<accession>A0A670I6C2</accession>
<dbReference type="KEGG" id="pmua:114600904"/>
<dbReference type="AlphaFoldDB" id="A0A670I6C2"/>
<dbReference type="PANTHER" id="PTHR36877">
    <property type="entry name" value="SMALL INTEGRAL MEMBRANE PROTEIN 13"/>
    <property type="match status" value="1"/>
</dbReference>
<keyword evidence="2" id="KW-1133">Transmembrane helix</keyword>
<dbReference type="OrthoDB" id="25586at2759"/>
<dbReference type="PANTHER" id="PTHR36877:SF1">
    <property type="entry name" value="SMALL INTEGRAL MEMBRANE PROTEIN 13"/>
    <property type="match status" value="1"/>
</dbReference>
<dbReference type="Proteomes" id="UP000472272">
    <property type="component" value="Chromosome 7"/>
</dbReference>